<proteinExistence type="predicted"/>
<evidence type="ECO:0000313" key="2">
    <source>
        <dbReference type="EMBL" id="PFH45915.1"/>
    </source>
</evidence>
<feature type="transmembrane region" description="Helical" evidence="1">
    <location>
        <begin position="70"/>
        <end position="87"/>
    </location>
</feature>
<dbReference type="EMBL" id="KZ302266">
    <property type="protein sequence ID" value="PFH45915.1"/>
    <property type="molecule type" value="Genomic_DNA"/>
</dbReference>
<feature type="transmembrane region" description="Helical" evidence="1">
    <location>
        <begin position="93"/>
        <end position="114"/>
    </location>
</feature>
<keyword evidence="1" id="KW-1133">Transmembrane helix</keyword>
<keyword evidence="3" id="KW-1185">Reference proteome</keyword>
<keyword evidence="1" id="KW-0472">Membrane</keyword>
<accession>A0A2A9N6V3</accession>
<dbReference type="OrthoDB" id="5427664at2759"/>
<dbReference type="AlphaFoldDB" id="A0A2A9N6V3"/>
<dbReference type="Proteomes" id="UP000242287">
    <property type="component" value="Unassembled WGS sequence"/>
</dbReference>
<name>A0A2A9N6V3_9AGAR</name>
<organism evidence="2 3">
    <name type="scientific">Amanita thiersii Skay4041</name>
    <dbReference type="NCBI Taxonomy" id="703135"/>
    <lineage>
        <taxon>Eukaryota</taxon>
        <taxon>Fungi</taxon>
        <taxon>Dikarya</taxon>
        <taxon>Basidiomycota</taxon>
        <taxon>Agaricomycotina</taxon>
        <taxon>Agaricomycetes</taxon>
        <taxon>Agaricomycetidae</taxon>
        <taxon>Agaricales</taxon>
        <taxon>Pluteineae</taxon>
        <taxon>Amanitaceae</taxon>
        <taxon>Amanita</taxon>
    </lineage>
</organism>
<evidence type="ECO:0000313" key="3">
    <source>
        <dbReference type="Proteomes" id="UP000242287"/>
    </source>
</evidence>
<evidence type="ECO:0000256" key="1">
    <source>
        <dbReference type="SAM" id="Phobius"/>
    </source>
</evidence>
<protein>
    <submittedName>
        <fullName evidence="2">Uncharacterized protein</fullName>
    </submittedName>
</protein>
<feature type="transmembrane region" description="Helical" evidence="1">
    <location>
        <begin position="17"/>
        <end position="36"/>
    </location>
</feature>
<keyword evidence="1" id="KW-0812">Transmembrane</keyword>
<reference evidence="2 3" key="1">
    <citation type="submission" date="2014-02" db="EMBL/GenBank/DDBJ databases">
        <title>Transposable element dynamics among asymbiotic and ectomycorrhizal Amanita fungi.</title>
        <authorList>
            <consortium name="DOE Joint Genome Institute"/>
            <person name="Hess J."/>
            <person name="Skrede I."/>
            <person name="Wolfe B."/>
            <person name="LaButti K."/>
            <person name="Ohm R.A."/>
            <person name="Grigoriev I.V."/>
            <person name="Pringle A."/>
        </authorList>
    </citation>
    <scope>NUCLEOTIDE SEQUENCE [LARGE SCALE GENOMIC DNA]</scope>
    <source>
        <strain evidence="2 3">SKay4041</strain>
    </source>
</reference>
<gene>
    <name evidence="2" type="ORF">AMATHDRAFT_70897</name>
</gene>
<sequence length="146" mass="15847">MSTACTHIQADPDISGIGIRINIYVTTLLLALVPNIPPMAPLINALTANAGISGAALLITALIEAGKHQLPLYHAIFIIHSLLFFFGTEHITFCMVFSYDLVLLFDGFAMYVWATAPKFGPSSECNDQIKYIILFAIQSACNGWVA</sequence>